<protein>
    <recommendedName>
        <fullName evidence="2">acetate--CoA ligase (ADP-forming)</fullName>
        <ecNumber evidence="2">6.2.1.13</ecNumber>
    </recommendedName>
</protein>
<name>A0A075WDL6_ARCFL</name>
<dbReference type="GeneID" id="24794798"/>
<keyword evidence="4 6" id="KW-0547">Nucleotide-binding</keyword>
<dbReference type="InterPro" id="IPR051538">
    <property type="entry name" value="Acyl-CoA_Synth/Transferase"/>
</dbReference>
<evidence type="ECO:0000256" key="1">
    <source>
        <dbReference type="ARBA" id="ARBA00001619"/>
    </source>
</evidence>
<reference evidence="8 9" key="1">
    <citation type="submission" date="2013-07" db="EMBL/GenBank/DDBJ databases">
        <title>Genome of Archaeoglobus fulgidus.</title>
        <authorList>
            <person name="Fiebig A."/>
            <person name="Birkeland N.-K."/>
        </authorList>
    </citation>
    <scope>NUCLEOTIDE SEQUENCE [LARGE SCALE GENOMIC DNA]</scope>
    <source>
        <strain evidence="8 9">DSM 8774</strain>
    </source>
</reference>
<dbReference type="InterPro" id="IPR003781">
    <property type="entry name" value="CoA-bd"/>
</dbReference>
<evidence type="ECO:0000256" key="3">
    <source>
        <dbReference type="ARBA" id="ARBA00022598"/>
    </source>
</evidence>
<dbReference type="NCBIfam" id="NF045494">
    <property type="entry name" value="AcCoALig_Archglob"/>
    <property type="match status" value="1"/>
</dbReference>
<dbReference type="PANTHER" id="PTHR43334">
    <property type="entry name" value="ACETATE--COA LIGASE [ADP-FORMING]"/>
    <property type="match status" value="1"/>
</dbReference>
<dbReference type="KEGG" id="afg:AFULGI_00012910"/>
<accession>A0A075WDL6</accession>
<dbReference type="InterPro" id="IPR016102">
    <property type="entry name" value="Succinyl-CoA_synth-like"/>
</dbReference>
<dbReference type="Pfam" id="PF13549">
    <property type="entry name" value="ATP-grasp_5"/>
    <property type="match status" value="1"/>
</dbReference>
<dbReference type="PANTHER" id="PTHR43334:SF2">
    <property type="entry name" value="ACETATE--COA LIGASE [ADP-FORMING]"/>
    <property type="match status" value="1"/>
</dbReference>
<dbReference type="HOGENOM" id="CLU_007415_2_2_2"/>
<sequence>MLLLEHESKALLEKYGIKTAKCIFCETEEQAVKAARKIGFPVVMKVAGREIIHKSDVGGVILNVKSEDEVREVFQRLMSIPKAEGVNVQPQLEKGIEVIVGVAENEQFGSVAMFGLGGVFVEVLKDVSFRLLPLTRRDAEEMVREVKGYKLLEGYRGVRGDVGAVVDLLLKLNEVVERESIVEMDLNPVFVYERGAVVADARIVVGERKRFEMGVEDISFFFKAKSVAVIGASRNLLKPGGRVLSNLKHLGFRGKVYPVNPNAGEILGYKCYPSVRAIPDKVDLAVIAVPSKNAIEVVRECAEKGVKGIVVLSAGFAEGWEQGKELERQIVEVARKSGMRIIGPNTMGILDFETGLTSFFSILRRIGAGNIGVLAQSGAVANFILLPLWHVGFSKIVAIGNKADVGEVEVLDFLLKDEKTKVVAAYLEGFTNGRKFYELMKASTKPIVVLKSGRTEAGKRSALSHTASISTSEEIFEAACKQAGVAKVYDFEELVDAAKAFALQPLPRGTRVGVIQPSGAECVMSADAVVENGLELAKYSEKTLERLYEFAPEWHSVNNPLDLYPIAEKSGDEVFNEVLKVFNEDENIDAIVAGVFIPSIMKLGVDFSWTKKFSKPVLFTMKDDIEELRQARIEIEKSGVPVYPTPERAVRALRHMVTVAKRKS</sequence>
<dbReference type="AlphaFoldDB" id="A0A075WDL6"/>
<feature type="domain" description="ATP-grasp" evidence="7">
    <location>
        <begin position="9"/>
        <end position="45"/>
    </location>
</feature>
<dbReference type="GO" id="GO:0005524">
    <property type="term" value="F:ATP binding"/>
    <property type="evidence" value="ECO:0007669"/>
    <property type="project" value="UniProtKB-UniRule"/>
</dbReference>
<dbReference type="InterPro" id="IPR036291">
    <property type="entry name" value="NAD(P)-bd_dom_sf"/>
</dbReference>
<evidence type="ECO:0000313" key="9">
    <source>
        <dbReference type="Proteomes" id="UP000028501"/>
    </source>
</evidence>
<dbReference type="Gene3D" id="3.30.1490.20">
    <property type="entry name" value="ATP-grasp fold, A domain"/>
    <property type="match status" value="1"/>
</dbReference>
<dbReference type="Pfam" id="PF13607">
    <property type="entry name" value="Succ_CoA_lig"/>
    <property type="match status" value="1"/>
</dbReference>
<dbReference type="SUPFAM" id="SSF56059">
    <property type="entry name" value="Glutathione synthetase ATP-binding domain-like"/>
    <property type="match status" value="1"/>
</dbReference>
<dbReference type="InterPro" id="IPR011761">
    <property type="entry name" value="ATP-grasp"/>
</dbReference>
<dbReference type="Pfam" id="PF13380">
    <property type="entry name" value="CoA_binding_2"/>
    <property type="match status" value="1"/>
</dbReference>
<keyword evidence="3" id="KW-0436">Ligase</keyword>
<evidence type="ECO:0000256" key="5">
    <source>
        <dbReference type="ARBA" id="ARBA00022840"/>
    </source>
</evidence>
<dbReference type="GO" id="GO:0043758">
    <property type="term" value="F:acetate-CoA ligase (ADP-forming) activity"/>
    <property type="evidence" value="ECO:0007669"/>
    <property type="project" value="UniProtKB-EC"/>
</dbReference>
<dbReference type="EMBL" id="CP006577">
    <property type="protein sequence ID" value="AIG98066.1"/>
    <property type="molecule type" value="Genomic_DNA"/>
</dbReference>
<gene>
    <name evidence="8" type="ORF">AFULGI_00012910</name>
</gene>
<dbReference type="SUPFAM" id="SSF52210">
    <property type="entry name" value="Succinyl-CoA synthetase domains"/>
    <property type="match status" value="2"/>
</dbReference>
<dbReference type="InterPro" id="IPR013815">
    <property type="entry name" value="ATP_grasp_subdomain_1"/>
</dbReference>
<dbReference type="InterPro" id="IPR032875">
    <property type="entry name" value="Succ_CoA_lig_flav_dom"/>
</dbReference>
<dbReference type="Proteomes" id="UP000028501">
    <property type="component" value="Chromosome"/>
</dbReference>
<dbReference type="PROSITE" id="PS50975">
    <property type="entry name" value="ATP_GRASP"/>
    <property type="match status" value="1"/>
</dbReference>
<evidence type="ECO:0000256" key="2">
    <source>
        <dbReference type="ARBA" id="ARBA00012957"/>
    </source>
</evidence>
<evidence type="ECO:0000256" key="4">
    <source>
        <dbReference type="ARBA" id="ARBA00022741"/>
    </source>
</evidence>
<comment type="catalytic activity">
    <reaction evidence="1">
        <text>acetate + ATP + CoA = acetyl-CoA + ADP + phosphate</text>
        <dbReference type="Rhea" id="RHEA:15081"/>
        <dbReference type="ChEBI" id="CHEBI:30089"/>
        <dbReference type="ChEBI" id="CHEBI:30616"/>
        <dbReference type="ChEBI" id="CHEBI:43474"/>
        <dbReference type="ChEBI" id="CHEBI:57287"/>
        <dbReference type="ChEBI" id="CHEBI:57288"/>
        <dbReference type="ChEBI" id="CHEBI:456216"/>
        <dbReference type="EC" id="6.2.1.13"/>
    </reaction>
</comment>
<proteinExistence type="predicted"/>
<dbReference type="Gene3D" id="3.40.50.720">
    <property type="entry name" value="NAD(P)-binding Rossmann-like Domain"/>
    <property type="match status" value="1"/>
</dbReference>
<evidence type="ECO:0000313" key="8">
    <source>
        <dbReference type="EMBL" id="AIG98066.1"/>
    </source>
</evidence>
<dbReference type="InterPro" id="IPR053698">
    <property type="entry name" value="Acyl-CoA_synthetase_A/B"/>
</dbReference>
<organism evidence="8 9">
    <name type="scientific">Archaeoglobus fulgidus DSM 8774</name>
    <dbReference type="NCBI Taxonomy" id="1344584"/>
    <lineage>
        <taxon>Archaea</taxon>
        <taxon>Methanobacteriati</taxon>
        <taxon>Methanobacteriota</taxon>
        <taxon>Archaeoglobi</taxon>
        <taxon>Archaeoglobales</taxon>
        <taxon>Archaeoglobaceae</taxon>
        <taxon>Archaeoglobus</taxon>
    </lineage>
</organism>
<keyword evidence="5 6" id="KW-0067">ATP-binding</keyword>
<evidence type="ECO:0000256" key="6">
    <source>
        <dbReference type="PROSITE-ProRule" id="PRU00409"/>
    </source>
</evidence>
<dbReference type="SMART" id="SM00881">
    <property type="entry name" value="CoA_binding"/>
    <property type="match status" value="1"/>
</dbReference>
<dbReference type="EC" id="6.2.1.13" evidence="2"/>
<dbReference type="Gene3D" id="3.40.50.261">
    <property type="entry name" value="Succinyl-CoA synthetase domains"/>
    <property type="match status" value="2"/>
</dbReference>
<dbReference type="SUPFAM" id="SSF51735">
    <property type="entry name" value="NAD(P)-binding Rossmann-fold domains"/>
    <property type="match status" value="1"/>
</dbReference>
<dbReference type="Gene3D" id="3.30.470.20">
    <property type="entry name" value="ATP-grasp fold, B domain"/>
    <property type="match status" value="1"/>
</dbReference>
<dbReference type="GO" id="GO:0046872">
    <property type="term" value="F:metal ion binding"/>
    <property type="evidence" value="ECO:0007669"/>
    <property type="project" value="InterPro"/>
</dbReference>
<evidence type="ECO:0000259" key="7">
    <source>
        <dbReference type="PROSITE" id="PS50975"/>
    </source>
</evidence>
<dbReference type="RefSeq" id="WP_048095578.1">
    <property type="nucleotide sequence ID" value="NZ_CP006577.1"/>
</dbReference>